<reference evidence="2" key="1">
    <citation type="journal article" date="2023" name="G3 (Bethesda)">
        <title>Genome assembly and association tests identify interacting loci associated with vigor, precocity, and sex in interspecific pistachio rootstocks.</title>
        <authorList>
            <person name="Palmer W."/>
            <person name="Jacygrad E."/>
            <person name="Sagayaradj S."/>
            <person name="Cavanaugh K."/>
            <person name="Han R."/>
            <person name="Bertier L."/>
            <person name="Beede B."/>
            <person name="Kafkas S."/>
            <person name="Golino D."/>
            <person name="Preece J."/>
            <person name="Michelmore R."/>
        </authorList>
    </citation>
    <scope>NUCLEOTIDE SEQUENCE [LARGE SCALE GENOMIC DNA]</scope>
</reference>
<dbReference type="Proteomes" id="UP001164250">
    <property type="component" value="Chromosome 8"/>
</dbReference>
<keyword evidence="2" id="KW-1185">Reference proteome</keyword>
<name>A0ACC1AWU7_9ROSI</name>
<evidence type="ECO:0000313" key="2">
    <source>
        <dbReference type="Proteomes" id="UP001164250"/>
    </source>
</evidence>
<sequence length="104" mass="11546">MIDYVPFDPSKGEPFLRSWNDWSVCFLSLCGVGRLEVFSIFLVSGTTSLFALSLWGWEVGDGSFLACGKNMRPWRTVVMLIILLGWAGFLHEDAVAGFSCCRSA</sequence>
<comment type="caution">
    <text evidence="1">The sequence shown here is derived from an EMBL/GenBank/DDBJ whole genome shotgun (WGS) entry which is preliminary data.</text>
</comment>
<proteinExistence type="predicted"/>
<evidence type="ECO:0000313" key="1">
    <source>
        <dbReference type="EMBL" id="KAJ0091172.1"/>
    </source>
</evidence>
<organism evidence="1 2">
    <name type="scientific">Pistacia atlantica</name>
    <dbReference type="NCBI Taxonomy" id="434234"/>
    <lineage>
        <taxon>Eukaryota</taxon>
        <taxon>Viridiplantae</taxon>
        <taxon>Streptophyta</taxon>
        <taxon>Embryophyta</taxon>
        <taxon>Tracheophyta</taxon>
        <taxon>Spermatophyta</taxon>
        <taxon>Magnoliopsida</taxon>
        <taxon>eudicotyledons</taxon>
        <taxon>Gunneridae</taxon>
        <taxon>Pentapetalae</taxon>
        <taxon>rosids</taxon>
        <taxon>malvids</taxon>
        <taxon>Sapindales</taxon>
        <taxon>Anacardiaceae</taxon>
        <taxon>Pistacia</taxon>
    </lineage>
</organism>
<gene>
    <name evidence="1" type="ORF">Patl1_14463</name>
</gene>
<accession>A0ACC1AWU7</accession>
<protein>
    <submittedName>
        <fullName evidence="1">Uncharacterized protein</fullName>
    </submittedName>
</protein>
<dbReference type="EMBL" id="CM047904">
    <property type="protein sequence ID" value="KAJ0091172.1"/>
    <property type="molecule type" value="Genomic_DNA"/>
</dbReference>